<organism evidence="2 3">
    <name type="scientific">Ravibacter arvi</name>
    <dbReference type="NCBI Taxonomy" id="2051041"/>
    <lineage>
        <taxon>Bacteria</taxon>
        <taxon>Pseudomonadati</taxon>
        <taxon>Bacteroidota</taxon>
        <taxon>Cytophagia</taxon>
        <taxon>Cytophagales</taxon>
        <taxon>Spirosomataceae</taxon>
        <taxon>Ravibacter</taxon>
    </lineage>
</organism>
<dbReference type="PRINTS" id="PR00080">
    <property type="entry name" value="SDRFAMILY"/>
</dbReference>
<evidence type="ECO:0000313" key="3">
    <source>
        <dbReference type="Proteomes" id="UP001501508"/>
    </source>
</evidence>
<comment type="caution">
    <text evidence="2">The sequence shown here is derived from an EMBL/GenBank/DDBJ whole genome shotgun (WGS) entry which is preliminary data.</text>
</comment>
<dbReference type="InterPro" id="IPR002347">
    <property type="entry name" value="SDR_fam"/>
</dbReference>
<dbReference type="EMBL" id="BAABEY010000032">
    <property type="protein sequence ID" value="GAA4444505.1"/>
    <property type="molecule type" value="Genomic_DNA"/>
</dbReference>
<dbReference type="Pfam" id="PF13561">
    <property type="entry name" value="adh_short_C2"/>
    <property type="match status" value="1"/>
</dbReference>
<dbReference type="PRINTS" id="PR00081">
    <property type="entry name" value="GDHRDH"/>
</dbReference>
<keyword evidence="1" id="KW-0560">Oxidoreductase</keyword>
<dbReference type="Gene3D" id="3.40.50.720">
    <property type="entry name" value="NAD(P)-binding Rossmann-like Domain"/>
    <property type="match status" value="1"/>
</dbReference>
<dbReference type="InterPro" id="IPR020904">
    <property type="entry name" value="Sc_DH/Rdtase_CS"/>
</dbReference>
<accession>A0ABP8M4S7</accession>
<evidence type="ECO:0000313" key="2">
    <source>
        <dbReference type="EMBL" id="GAA4444505.1"/>
    </source>
</evidence>
<dbReference type="RefSeq" id="WP_345031540.1">
    <property type="nucleotide sequence ID" value="NZ_BAABEY010000032.1"/>
</dbReference>
<reference evidence="3" key="1">
    <citation type="journal article" date="2019" name="Int. J. Syst. Evol. Microbiol.">
        <title>The Global Catalogue of Microorganisms (GCM) 10K type strain sequencing project: providing services to taxonomists for standard genome sequencing and annotation.</title>
        <authorList>
            <consortium name="The Broad Institute Genomics Platform"/>
            <consortium name="The Broad Institute Genome Sequencing Center for Infectious Disease"/>
            <person name="Wu L."/>
            <person name="Ma J."/>
        </authorList>
    </citation>
    <scope>NUCLEOTIDE SEQUENCE [LARGE SCALE GENOMIC DNA]</scope>
    <source>
        <strain evidence="3">JCM 31920</strain>
    </source>
</reference>
<dbReference type="CDD" id="cd05233">
    <property type="entry name" value="SDR_c"/>
    <property type="match status" value="1"/>
</dbReference>
<name>A0ABP8M4S7_9BACT</name>
<keyword evidence="3" id="KW-1185">Reference proteome</keyword>
<dbReference type="PROSITE" id="PS00061">
    <property type="entry name" value="ADH_SHORT"/>
    <property type="match status" value="1"/>
</dbReference>
<dbReference type="SUPFAM" id="SSF51735">
    <property type="entry name" value="NAD(P)-binding Rossmann-fold domains"/>
    <property type="match status" value="1"/>
</dbReference>
<proteinExistence type="predicted"/>
<dbReference type="Proteomes" id="UP001501508">
    <property type="component" value="Unassembled WGS sequence"/>
</dbReference>
<dbReference type="PANTHER" id="PTHR43639:SF9">
    <property type="entry name" value="BLL5898 PROTEIN"/>
    <property type="match status" value="1"/>
</dbReference>
<dbReference type="InterPro" id="IPR036291">
    <property type="entry name" value="NAD(P)-bd_dom_sf"/>
</dbReference>
<sequence>MKKTVIITGAAGGIGSAAAKAFAVQGYAVVLADINQEGLSILHHSLAGEGADVSVCKTDLASDADWARLIAHTVDRFGRIDVLVNNAAWREPGSVRGLSLPVWEKTLKICLTAPLFLARAAAEVMERGGQGGVIINVSSVMAERPSGIATAYVACKGALNSLTKELAITYGRQGIRVLGIAPGFIDTDLSADYVDPDGRNISKILTEQLTDFIPLGRGGRAEEVAAVIAWACSREASYLSGTTLTVDGGFEPNFNPYSVKNLQYPDEF</sequence>
<evidence type="ECO:0000256" key="1">
    <source>
        <dbReference type="ARBA" id="ARBA00023002"/>
    </source>
</evidence>
<gene>
    <name evidence="2" type="ORF">GCM10023091_34750</name>
</gene>
<protein>
    <submittedName>
        <fullName evidence="2">SDR family oxidoreductase</fullName>
    </submittedName>
</protein>
<dbReference type="PANTHER" id="PTHR43639">
    <property type="entry name" value="OXIDOREDUCTASE, SHORT-CHAIN DEHYDROGENASE/REDUCTASE FAMILY (AFU_ORTHOLOGUE AFUA_5G02870)"/>
    <property type="match status" value="1"/>
</dbReference>